<dbReference type="AlphaFoldDB" id="A0AAW7NTU7"/>
<feature type="coiled-coil region" evidence="1">
    <location>
        <begin position="175"/>
        <end position="205"/>
    </location>
</feature>
<keyword evidence="1" id="KW-0175">Coiled coil</keyword>
<evidence type="ECO:0000313" key="2">
    <source>
        <dbReference type="EMBL" id="MDN4877232.1"/>
    </source>
</evidence>
<accession>A0AAW7NTU7</accession>
<dbReference type="RefSeq" id="WP_301266330.1">
    <property type="nucleotide sequence ID" value="NZ_JAUIQW010000003.1"/>
</dbReference>
<dbReference type="InterPro" id="IPR036388">
    <property type="entry name" value="WH-like_DNA-bd_sf"/>
</dbReference>
<gene>
    <name evidence="2" type="ORF">QYM23_31110</name>
</gene>
<reference evidence="2" key="1">
    <citation type="submission" date="2023-07" db="EMBL/GenBank/DDBJ databases">
        <title>Complete genome sequence of Bacillus cereus SRCM126073 isolated from soil.</title>
        <authorList>
            <person name="Yang H.-G."/>
            <person name="Ryu M.-S."/>
            <person name="Ha G.-S."/>
            <person name="Yang H.-J."/>
            <person name="Jeong D.-Y."/>
        </authorList>
    </citation>
    <scope>NUCLEOTIDE SEQUENCE</scope>
    <source>
        <strain evidence="2">SRCM126073</strain>
    </source>
</reference>
<dbReference type="Gene3D" id="1.10.10.10">
    <property type="entry name" value="Winged helix-like DNA-binding domain superfamily/Winged helix DNA-binding domain"/>
    <property type="match status" value="1"/>
</dbReference>
<proteinExistence type="predicted"/>
<sequence length="309" mass="36223">MYTEVSALLTRTYVRAGLNAEEYIVLNAYLNHSKLFQHSYDFEEVGQMIGKTSKEVTKILTVLFERKFIQVKEDSSIDIVALRAKLKMIEQESMPLSDRIAESMESYNQFGYTPLFQHLGQVTLVPLSLGGIAITKGTKSIYGQWMWSHNDMKKLLEELSFFLDNNDQEWIDSYNEELAVEIESKREKQKVLEEERQKKKEHAATPKQGYVILIRLYPSGHYKFTYTTSTDLNSKINRIKEEYGDNVEIVHSVETYDTLKFFYHFAKKQFSNRLVKKALYQLTEEDVQFFKEEKYPANAMDWLEGSRTK</sequence>
<evidence type="ECO:0000313" key="3">
    <source>
        <dbReference type="Proteomes" id="UP001175137"/>
    </source>
</evidence>
<name>A0AAW7NTU7_BACCE</name>
<comment type="caution">
    <text evidence="2">The sequence shown here is derived from an EMBL/GenBank/DDBJ whole genome shotgun (WGS) entry which is preliminary data.</text>
</comment>
<protein>
    <submittedName>
        <fullName evidence="2">Uncharacterized protein</fullName>
    </submittedName>
</protein>
<organism evidence="2 3">
    <name type="scientific">Bacillus cereus</name>
    <dbReference type="NCBI Taxonomy" id="1396"/>
    <lineage>
        <taxon>Bacteria</taxon>
        <taxon>Bacillati</taxon>
        <taxon>Bacillota</taxon>
        <taxon>Bacilli</taxon>
        <taxon>Bacillales</taxon>
        <taxon>Bacillaceae</taxon>
        <taxon>Bacillus</taxon>
        <taxon>Bacillus cereus group</taxon>
    </lineage>
</organism>
<dbReference type="Proteomes" id="UP001175137">
    <property type="component" value="Unassembled WGS sequence"/>
</dbReference>
<dbReference type="EMBL" id="JAUIQW010000003">
    <property type="protein sequence ID" value="MDN4877232.1"/>
    <property type="molecule type" value="Genomic_DNA"/>
</dbReference>
<evidence type="ECO:0000256" key="1">
    <source>
        <dbReference type="SAM" id="Coils"/>
    </source>
</evidence>